<dbReference type="PROSITE" id="PS50887">
    <property type="entry name" value="GGDEF"/>
    <property type="match status" value="1"/>
</dbReference>
<dbReference type="EMBL" id="JBBMER010000001">
    <property type="protein sequence ID" value="MEQ2378562.1"/>
    <property type="molecule type" value="Genomic_DNA"/>
</dbReference>
<dbReference type="Gene3D" id="3.30.450.20">
    <property type="entry name" value="PAS domain"/>
    <property type="match status" value="1"/>
</dbReference>
<feature type="domain" description="EAL" evidence="1">
    <location>
        <begin position="301"/>
        <end position="556"/>
    </location>
</feature>
<dbReference type="SMART" id="SM00267">
    <property type="entry name" value="GGDEF"/>
    <property type="match status" value="1"/>
</dbReference>
<accession>A0ABV1BTC2</accession>
<dbReference type="SUPFAM" id="SSF55073">
    <property type="entry name" value="Nucleotide cyclase"/>
    <property type="match status" value="1"/>
</dbReference>
<dbReference type="SUPFAM" id="SSF55785">
    <property type="entry name" value="PYP-like sensor domain (PAS domain)"/>
    <property type="match status" value="1"/>
</dbReference>
<dbReference type="PANTHER" id="PTHR33121">
    <property type="entry name" value="CYCLIC DI-GMP PHOSPHODIESTERASE PDEF"/>
    <property type="match status" value="1"/>
</dbReference>
<dbReference type="Gene3D" id="3.20.20.450">
    <property type="entry name" value="EAL domain"/>
    <property type="match status" value="1"/>
</dbReference>
<dbReference type="InterPro" id="IPR050706">
    <property type="entry name" value="Cyclic-di-GMP_PDE-like"/>
</dbReference>
<dbReference type="SUPFAM" id="SSF141868">
    <property type="entry name" value="EAL domain-like"/>
    <property type="match status" value="1"/>
</dbReference>
<dbReference type="SMART" id="SM00052">
    <property type="entry name" value="EAL"/>
    <property type="match status" value="1"/>
</dbReference>
<feature type="domain" description="GGDEF" evidence="2">
    <location>
        <begin position="156"/>
        <end position="292"/>
    </location>
</feature>
<dbReference type="CDD" id="cd01949">
    <property type="entry name" value="GGDEF"/>
    <property type="match status" value="1"/>
</dbReference>
<dbReference type="PROSITE" id="PS50883">
    <property type="entry name" value="EAL"/>
    <property type="match status" value="1"/>
</dbReference>
<dbReference type="Proteomes" id="UP001442364">
    <property type="component" value="Unassembled WGS sequence"/>
</dbReference>
<dbReference type="InterPro" id="IPR001633">
    <property type="entry name" value="EAL_dom"/>
</dbReference>
<dbReference type="InterPro" id="IPR035965">
    <property type="entry name" value="PAS-like_dom_sf"/>
</dbReference>
<dbReference type="Pfam" id="PF00990">
    <property type="entry name" value="GGDEF"/>
    <property type="match status" value="1"/>
</dbReference>
<dbReference type="NCBIfam" id="TIGR00254">
    <property type="entry name" value="GGDEF"/>
    <property type="match status" value="1"/>
</dbReference>
<dbReference type="InterPro" id="IPR013655">
    <property type="entry name" value="PAS_fold_3"/>
</dbReference>
<dbReference type="Pfam" id="PF00563">
    <property type="entry name" value="EAL"/>
    <property type="match status" value="1"/>
</dbReference>
<dbReference type="InterPro" id="IPR035919">
    <property type="entry name" value="EAL_sf"/>
</dbReference>
<protein>
    <submittedName>
        <fullName evidence="3">Bifunctional diguanylate cyclase/phosphodiesterase</fullName>
    </submittedName>
</protein>
<dbReference type="InterPro" id="IPR000160">
    <property type="entry name" value="GGDEF_dom"/>
</dbReference>
<keyword evidence="4" id="KW-1185">Reference proteome</keyword>
<dbReference type="CDD" id="cd01948">
    <property type="entry name" value="EAL"/>
    <property type="match status" value="1"/>
</dbReference>
<evidence type="ECO:0000313" key="3">
    <source>
        <dbReference type="EMBL" id="MEQ2378562.1"/>
    </source>
</evidence>
<proteinExistence type="predicted"/>
<comment type="caution">
    <text evidence="3">The sequence shown here is derived from an EMBL/GenBank/DDBJ whole genome shotgun (WGS) entry which is preliminary data.</text>
</comment>
<dbReference type="InterPro" id="IPR043128">
    <property type="entry name" value="Rev_trsase/Diguanyl_cyclase"/>
</dbReference>
<dbReference type="InterPro" id="IPR029787">
    <property type="entry name" value="Nucleotide_cyclase"/>
</dbReference>
<organism evidence="3 4">
    <name type="scientific">[Lactobacillus] rogosae</name>
    <dbReference type="NCBI Taxonomy" id="706562"/>
    <lineage>
        <taxon>Bacteria</taxon>
        <taxon>Bacillati</taxon>
        <taxon>Bacillota</taxon>
        <taxon>Clostridia</taxon>
        <taxon>Lachnospirales</taxon>
        <taxon>Lachnospiraceae</taxon>
        <taxon>Lachnospira</taxon>
    </lineage>
</organism>
<evidence type="ECO:0000259" key="2">
    <source>
        <dbReference type="PROSITE" id="PS50887"/>
    </source>
</evidence>
<dbReference type="PANTHER" id="PTHR33121:SF70">
    <property type="entry name" value="SIGNALING PROTEIN YKOW"/>
    <property type="match status" value="1"/>
</dbReference>
<dbReference type="RefSeq" id="WP_318295535.1">
    <property type="nucleotide sequence ID" value="NZ_DAWDXV010000008.1"/>
</dbReference>
<gene>
    <name evidence="3" type="ORF">WMO14_01500</name>
</gene>
<name>A0ABV1BTC2_9FIRM</name>
<dbReference type="Gene3D" id="3.30.70.270">
    <property type="match status" value="1"/>
</dbReference>
<evidence type="ECO:0000259" key="1">
    <source>
        <dbReference type="PROSITE" id="PS50883"/>
    </source>
</evidence>
<evidence type="ECO:0000313" key="4">
    <source>
        <dbReference type="Proteomes" id="UP001442364"/>
    </source>
</evidence>
<reference evidence="3 4" key="1">
    <citation type="submission" date="2024-03" db="EMBL/GenBank/DDBJ databases">
        <title>Human intestinal bacterial collection.</title>
        <authorList>
            <person name="Pauvert C."/>
            <person name="Hitch T.C.A."/>
            <person name="Clavel T."/>
        </authorList>
    </citation>
    <scope>NUCLEOTIDE SEQUENCE [LARGE SCALE GENOMIC DNA]</scope>
    <source>
        <strain evidence="3 4">CLA-AA-H255</strain>
    </source>
</reference>
<dbReference type="Pfam" id="PF08447">
    <property type="entry name" value="PAS_3"/>
    <property type="match status" value="1"/>
</dbReference>
<sequence length="560" mass="64693">MGQMGEDIADWKYFLSIISKCTDDYLYIYDLSNDYAVYSSSITKDFELDVAEFSNAGRKLKDVIYPDDYEAVFNNISELQNGHISCHNMEYRWKSRKNGYVFISCRGQLVRRNGINYMIGRVSEIGKKNRYDNVTGIYTDLILEDRYDDIVKSDGHTGCIMQIGIDNFKEINEKYGTKTGDEVLAILAGILVRQSKEQTFSVYRTRGDEFIIVSLDMSGDIKKNAKMLYKTIREDIDSVIDDRGYDVFFNISAGAYAFDTNTDTYKDIIKNTRFALHKAKLNGKNRFEFFDKADYANYIKRLEIQGELRSSVNDNFKGFELFYQPIVDADTGRIEGAEALLRWKSDQYGFMSPVEFIPLLEESSLIIPLGRWIIDTAAAQCNEWVKIIPQFVMHINLSFVQIAKSNVIKDVIENINKYDAGNEHFVFEITESIQMDSNIAIKRVLKEFVDNGFLLAIDDFGTGYSNFEYMKDKMFGILKIDRAFITDIHLTDNNRILVSFIIKMAHEMGVKICVEGVETKDELMAVTKLEADYIQGYYYGKPVKDVEFCRMIKQQERIKR</sequence>